<keyword evidence="2" id="KW-1185">Reference proteome</keyword>
<accession>A0A4S8PA04</accession>
<dbReference type="Proteomes" id="UP000305792">
    <property type="component" value="Unassembled WGS sequence"/>
</dbReference>
<dbReference type="AlphaFoldDB" id="A0A4S8PA04"/>
<organism evidence="1 2">
    <name type="scientific">Glycomyces paridis</name>
    <dbReference type="NCBI Taxonomy" id="2126555"/>
    <lineage>
        <taxon>Bacteria</taxon>
        <taxon>Bacillati</taxon>
        <taxon>Actinomycetota</taxon>
        <taxon>Actinomycetes</taxon>
        <taxon>Glycomycetales</taxon>
        <taxon>Glycomycetaceae</taxon>
        <taxon>Glycomyces</taxon>
    </lineage>
</organism>
<dbReference type="OrthoDB" id="4764618at2"/>
<dbReference type="RefSeq" id="WP_136531430.1">
    <property type="nucleotide sequence ID" value="NZ_STGX01000016.1"/>
</dbReference>
<gene>
    <name evidence="1" type="ORF">E9998_19810</name>
</gene>
<sequence>MKKTTIVDLIAYTTQLNPAQRFDEYTPVAWHDVLGDMEATFEQCREAIARVARTERWIYPSAIREELQTILAAVNPPPRAEILSAPPAPREARLEAAARGKARCEAAIAAANPYRLTREDAPEIPENLRKAREVAVGYRAGQARRDRSLKLGAAGNEVLSQINRNRKATT</sequence>
<name>A0A4S8PA04_9ACTN</name>
<proteinExistence type="predicted"/>
<evidence type="ECO:0000313" key="1">
    <source>
        <dbReference type="EMBL" id="THV25982.1"/>
    </source>
</evidence>
<reference evidence="1 2" key="1">
    <citation type="journal article" date="2018" name="Int. J. Syst. Evol. Microbiol.">
        <title>Glycomyces paridis sp. nov., isolated from the medicinal plant Paris polyphylla.</title>
        <authorList>
            <person name="Fang X.M."/>
            <person name="Bai J.L."/>
            <person name="Su J."/>
            <person name="Zhao L.L."/>
            <person name="Liu H.Y."/>
            <person name="Ma B.P."/>
            <person name="Zhang Y.Q."/>
            <person name="Yu L.Y."/>
        </authorList>
    </citation>
    <scope>NUCLEOTIDE SEQUENCE [LARGE SCALE GENOMIC DNA]</scope>
    <source>
        <strain evidence="1 2">CPCC 204357</strain>
    </source>
</reference>
<dbReference type="EMBL" id="STGX01000016">
    <property type="protein sequence ID" value="THV25982.1"/>
    <property type="molecule type" value="Genomic_DNA"/>
</dbReference>
<comment type="caution">
    <text evidence="1">The sequence shown here is derived from an EMBL/GenBank/DDBJ whole genome shotgun (WGS) entry which is preliminary data.</text>
</comment>
<evidence type="ECO:0000313" key="2">
    <source>
        <dbReference type="Proteomes" id="UP000305792"/>
    </source>
</evidence>
<protein>
    <submittedName>
        <fullName evidence="1">Uncharacterized protein</fullName>
    </submittedName>
</protein>